<dbReference type="CDD" id="cd14873">
    <property type="entry name" value="MYSc_Myo10"/>
    <property type="match status" value="1"/>
</dbReference>
<evidence type="ECO:0000256" key="5">
    <source>
        <dbReference type="PROSITE-ProRule" id="PRU00782"/>
    </source>
</evidence>
<evidence type="ECO:0000256" key="4">
    <source>
        <dbReference type="ARBA" id="ARBA00023175"/>
    </source>
</evidence>
<dbReference type="SUPFAM" id="SSF47031">
    <property type="entry name" value="Second domain of FERM"/>
    <property type="match status" value="1"/>
</dbReference>
<comment type="caution">
    <text evidence="5">Lacks conserved residue(s) required for the propagation of feature annotation.</text>
</comment>
<feature type="domain" description="PH" evidence="8">
    <location>
        <begin position="1385"/>
        <end position="1483"/>
    </location>
</feature>
<feature type="domain" description="MyTH4" evidence="11">
    <location>
        <begin position="1700"/>
        <end position="1860"/>
    </location>
</feature>
<keyword evidence="14" id="KW-1185">Reference proteome</keyword>
<dbReference type="PRINTS" id="PR00193">
    <property type="entry name" value="MYOSINHEAVY"/>
</dbReference>
<evidence type="ECO:0000259" key="10">
    <source>
        <dbReference type="PROSITE" id="PS50200"/>
    </source>
</evidence>
<feature type="region of interest" description="Disordered" evidence="7">
    <location>
        <begin position="985"/>
        <end position="1019"/>
    </location>
</feature>
<dbReference type="InterPro" id="IPR019749">
    <property type="entry name" value="Band_41_domain"/>
</dbReference>
<feature type="domain" description="Ras-associating" evidence="10">
    <location>
        <begin position="1869"/>
        <end position="1912"/>
    </location>
</feature>
<evidence type="ECO:0000259" key="12">
    <source>
        <dbReference type="PROSITE" id="PS51456"/>
    </source>
</evidence>
<dbReference type="Gene3D" id="3.10.20.90">
    <property type="entry name" value="Phosphatidylinositol 3-kinase Catalytic Subunit, Chain A, domain 1"/>
    <property type="match status" value="1"/>
</dbReference>
<comment type="caution">
    <text evidence="13">The sequence shown here is derived from an EMBL/GenBank/DDBJ whole genome shotgun (WGS) entry which is preliminary data.</text>
</comment>
<keyword evidence="5" id="KW-0009">Actin-binding</keyword>
<dbReference type="CDD" id="cd13297">
    <property type="entry name" value="PH3_MyoX-like"/>
    <property type="match status" value="1"/>
</dbReference>
<dbReference type="SMART" id="SM00139">
    <property type="entry name" value="MyTH4"/>
    <property type="match status" value="1"/>
</dbReference>
<dbReference type="Gene3D" id="1.10.10.820">
    <property type="match status" value="1"/>
</dbReference>
<dbReference type="Gene3D" id="3.40.850.10">
    <property type="entry name" value="Kinesin motor domain"/>
    <property type="match status" value="1"/>
</dbReference>
<feature type="region of interest" description="Disordered" evidence="7">
    <location>
        <begin position="1146"/>
        <end position="1202"/>
    </location>
</feature>
<feature type="compositionally biased region" description="Polar residues" evidence="7">
    <location>
        <begin position="1171"/>
        <end position="1180"/>
    </location>
</feature>
<dbReference type="InterPro" id="IPR019748">
    <property type="entry name" value="FERM_central"/>
</dbReference>
<dbReference type="InterPro" id="IPR000857">
    <property type="entry name" value="MyTH4_dom"/>
</dbReference>
<dbReference type="PROSITE" id="PS50200">
    <property type="entry name" value="RA"/>
    <property type="match status" value="1"/>
</dbReference>
<dbReference type="InterPro" id="IPR036124">
    <property type="entry name" value="MYSc_Myo10"/>
</dbReference>
<dbReference type="Gene3D" id="1.20.5.190">
    <property type="match status" value="1"/>
</dbReference>
<evidence type="ECO:0000259" key="9">
    <source>
        <dbReference type="PROSITE" id="PS50057"/>
    </source>
</evidence>
<name>A0ABQ8MCQ0_LABRO</name>
<dbReference type="InterPro" id="IPR027417">
    <property type="entry name" value="P-loop_NTPase"/>
</dbReference>
<dbReference type="InterPro" id="IPR051724">
    <property type="entry name" value="Actin_motor_Myosin"/>
</dbReference>
<dbReference type="Pfam" id="PF00373">
    <property type="entry name" value="FERM_M"/>
    <property type="match status" value="1"/>
</dbReference>
<dbReference type="SMART" id="SM00242">
    <property type="entry name" value="MYSc"/>
    <property type="match status" value="1"/>
</dbReference>
<dbReference type="InterPro" id="IPR038185">
    <property type="entry name" value="MyTH4_dom_sf"/>
</dbReference>
<accession>A0ABQ8MCQ0</accession>
<dbReference type="PANTHER" id="PTHR46049">
    <property type="entry name" value="AGAP003327-PA"/>
    <property type="match status" value="1"/>
</dbReference>
<feature type="domain" description="Myosin motor" evidence="12">
    <location>
        <begin position="26"/>
        <end position="791"/>
    </location>
</feature>
<dbReference type="Pfam" id="PF00612">
    <property type="entry name" value="IQ"/>
    <property type="match status" value="1"/>
</dbReference>
<evidence type="ECO:0000259" key="11">
    <source>
        <dbReference type="PROSITE" id="PS51016"/>
    </source>
</evidence>
<dbReference type="InterPro" id="IPR001849">
    <property type="entry name" value="PH_domain"/>
</dbReference>
<keyword evidence="6" id="KW-0175">Coiled coil</keyword>
<dbReference type="SMART" id="SM00015">
    <property type="entry name" value="IQ"/>
    <property type="match status" value="3"/>
</dbReference>
<dbReference type="EMBL" id="JACTAM010000009">
    <property type="protein sequence ID" value="KAI2660524.1"/>
    <property type="molecule type" value="Genomic_DNA"/>
</dbReference>
<dbReference type="InterPro" id="IPR011993">
    <property type="entry name" value="PH-like_dom_sf"/>
</dbReference>
<dbReference type="PROSITE" id="PS50003">
    <property type="entry name" value="PH_DOMAIN"/>
    <property type="match status" value="2"/>
</dbReference>
<sequence length="2213" mass="255036">MVKVMTLDLGEVNRLKVFPMHPTSISGVEDMSTLAELHEAAIMHNLFLRYQKDLIYTNIGSILAAVNPYKQIPGLYDTEAVDVYSRHHLGELPPHIFAVANECYRCLWKRHDSQCVLISGESGAGKTESTKLLLKFLSVMSQNSTGSPLSERTTRVEQAIVQSSPIMEAFGNAKTVYNNNSSRFGKFIQLHFSQSGNIQGGCIIDYLLEKNRVVRQNPGERNYHIFYALLSGAKYEHREMYMLADSPEAYHYLNQSGCVKDRSLDDKHLYDSVMEALKVMEFTEEEIRDVFKLLSGVLQIGNIEFMTAGGAQITTKGVVSVVSDLLGLDSFQLSEVLTQRSMILRGEEICSPLTVEQAIDSRDSVAMALYSQCFSWIITRINQKIKGKDNFKSIGILDIFGFENFEVNRFEQFNINYANEKLQEYFNKHIFSLEQLEYNREGIHWEAIDWMDNAECLDLIEKKLGMLALINEESRFPKGTDYTLLEKLHSRHATNPYYVKPRVADHQFGIKHYAGEVLYDVRGILEKNRDTFRDDILNMLKDSRLDFIYDLFERVGSRNGDETLKMGTARRKPTVSSQFRDSLHALMATLSASNPFFVRCIKPNMEKVGSTLFALLERPIPTASTFLQPKPACAEVREDSCFGGQRIRLALLTGVLYRDNCPQGGESRLWPRLARCLAPAVIPHLFFYHFRHTTNANKFDADVVLNQLRYSGMLETVKIRRAGFPVRRTFQDFLSRYTMILRDKNHTADERKKCTDLLTKYEVTKKEWQLGKTKPAERSGDVLFTPPGESYPSVYLNLPSPLSLSFFFGALQVFLKEALEQRLEKEREEVRTAAGMVIRAHILSYVARKNYKKVQTSTITIQKNYRAHFWRQAFLRFRSAAVVLQKHVRGRIARQLYRQLLEEKQRREEKERIRREEEEKRRQEELRRLEEERLKQEEERKRVEEERLRLQEEEQRRKKEEQEALRIQQEEEELNRRQEELKSKQILEDREAGHSRSLVEKNHHNHKKDLSHSLCQYSSEEESRQMEEILRLEREIERLQRQRDEGVSLLNDSSRDELRQKRDAEIYRLEKEASRVATEFLEMLDFGGLEQSLSSEENLHDPSETTAPLAEEEVDEGFHADDECIPLRDFPLPAAVPMDKEILSSLPPPPPAFAEGLVATSSPARMERPKSNSSMKQNRFSDIPPPPPTAPPPPPPALPSTTGDYEVVYKNVRKTITEIVLPVEETSFSILPDTESDYDQEEFEEALGSCGDAGSTNDGHLTDEEVLHRSSCTYNSTDSFRGSSDSVSLLFSHFDIAFTLRTAVYFRTIFQCFCERMQSLSNDENDGYVDTDEEVSNGRVHLLNGSGPPYFHSYLYMKSGLMIPWRRRWCVLKDETFMWFRAKQDSLKSGWLYKKGGGMSTLSRRNWKMRWFVLRDSKLMYFENDSEEKLKGTIDIRAAKEIVDNHEKENALNIVTEDRTYQIYAESPEDASGWFNVLSRVHSATPEQLLQMQHEQANPKNAVGTLDVGLIDSVPNSFVIITANRVIHCNTDTPEEMHHWIGLLQKPKGDSRIDGQEFIVRGWLHKEMKSSGKSTSLKLKKRWFVLTNNSLDYYKSSERSASKLGTLVLNSLCSVVQPDEKVYKETGYWNIIVHGRKHSYRLYTKLLNEAMRWASAIQVAIDNKVPIETPTQQLIRDIKESSLNVEAVEQMYWRNPILRYTQHPLHSPLLPLPYGEVNVSLQKEKGYTSLQDEAVKIFNSLQEMEAVSDPMPIIQGILQTCQDLRPLRDEVYCQLIKQTNHVPQPNSPANRAHWHLLTCMSCTFLPSRGILRYLRFHLKRIKELFPGTEIEMYAVFIGESLKKTKAREFVPSQEEIIALLHRREMTTTVYCHGGGSCKISINSHTTAGEVVEKLIRGLAMEDSRNMFALFEHNNSIDRAVESRVIVADVLAKFERLAGSEVEEDGPWKLYFKLYCFLDVESMPKEGVEFVFMFEQAHESLISGHFPAHEDTLQHLAALRLQYLYGDVSRVNWSLDSIYPTGRLRNRILQFTKVGGAAGSGQTLERRRTSFLDGTLRRGLKTGTMKKQRSMQEEQMLEMWIKEETSSTRANIMEKWSRLHGLDQHQAMLKYMNIIKEWPGYGSTLFDVECKEGGFPHDLWLSVSAENVSVYKRGEAKPLETFPYEHILRNDAVSDQWPALGATGSGDVYRPIAIKTREKLPSHRWKNELNRDVD</sequence>
<dbReference type="SMART" id="SM00233">
    <property type="entry name" value="PH"/>
    <property type="match status" value="2"/>
</dbReference>
<dbReference type="InterPro" id="IPR000048">
    <property type="entry name" value="IQ_motif_EF-hand-BS"/>
</dbReference>
<dbReference type="CDD" id="cd13296">
    <property type="entry name" value="PH2_MyoX"/>
    <property type="match status" value="1"/>
</dbReference>
<dbReference type="Gene3D" id="6.20.240.20">
    <property type="match status" value="1"/>
</dbReference>
<dbReference type="CDD" id="cd14473">
    <property type="entry name" value="FERM_B-lobe"/>
    <property type="match status" value="1"/>
</dbReference>
<dbReference type="Gene3D" id="2.30.29.30">
    <property type="entry name" value="Pleckstrin-homology domain (PH domain)/Phosphotyrosine-binding domain (PTB)"/>
    <property type="match status" value="4"/>
</dbReference>
<dbReference type="InterPro" id="IPR014352">
    <property type="entry name" value="FERM/acyl-CoA-bd_prot_sf"/>
</dbReference>
<feature type="domain" description="FERM" evidence="9">
    <location>
        <begin position="1865"/>
        <end position="2213"/>
    </location>
</feature>
<dbReference type="PROSITE" id="PS51016">
    <property type="entry name" value="MYTH4"/>
    <property type="match status" value="1"/>
</dbReference>
<organism evidence="13 14">
    <name type="scientific">Labeo rohita</name>
    <name type="common">Indian major carp</name>
    <name type="synonym">Cyprinus rohita</name>
    <dbReference type="NCBI Taxonomy" id="84645"/>
    <lineage>
        <taxon>Eukaryota</taxon>
        <taxon>Metazoa</taxon>
        <taxon>Chordata</taxon>
        <taxon>Craniata</taxon>
        <taxon>Vertebrata</taxon>
        <taxon>Euteleostomi</taxon>
        <taxon>Actinopterygii</taxon>
        <taxon>Neopterygii</taxon>
        <taxon>Teleostei</taxon>
        <taxon>Ostariophysi</taxon>
        <taxon>Cypriniformes</taxon>
        <taxon>Cyprinidae</taxon>
        <taxon>Labeoninae</taxon>
        <taxon>Labeonini</taxon>
        <taxon>Labeo</taxon>
    </lineage>
</organism>
<evidence type="ECO:0000256" key="3">
    <source>
        <dbReference type="ARBA" id="ARBA00023123"/>
    </source>
</evidence>
<feature type="binding site" evidence="5">
    <location>
        <begin position="120"/>
        <end position="127"/>
    </location>
    <ligand>
        <name>ATP</name>
        <dbReference type="ChEBI" id="CHEBI:30616"/>
    </ligand>
</feature>
<dbReference type="Pfam" id="PF00063">
    <property type="entry name" value="Myosin_head"/>
    <property type="match status" value="2"/>
</dbReference>
<evidence type="ECO:0000259" key="8">
    <source>
        <dbReference type="PROSITE" id="PS50003"/>
    </source>
</evidence>
<keyword evidence="2 5" id="KW-0067">ATP-binding</keyword>
<dbReference type="Gene3D" id="1.20.80.10">
    <property type="match status" value="1"/>
</dbReference>
<proteinExistence type="inferred from homology"/>
<evidence type="ECO:0000256" key="1">
    <source>
        <dbReference type="ARBA" id="ARBA00022741"/>
    </source>
</evidence>
<dbReference type="InterPro" id="IPR000159">
    <property type="entry name" value="RA_dom"/>
</dbReference>
<gene>
    <name evidence="13" type="ORF">H4Q32_008111</name>
</gene>
<feature type="coiled-coil region" evidence="6">
    <location>
        <begin position="1022"/>
        <end position="1049"/>
    </location>
</feature>
<dbReference type="PANTHER" id="PTHR46049:SF4">
    <property type="entry name" value="UNCONVENTIONAL MYOSIN-X"/>
    <property type="match status" value="1"/>
</dbReference>
<dbReference type="InterPro" id="IPR035963">
    <property type="entry name" value="FERM_2"/>
</dbReference>
<dbReference type="Pfam" id="PF16735">
    <property type="entry name" value="MYO10_CC"/>
    <property type="match status" value="1"/>
</dbReference>
<dbReference type="Gene3D" id="1.20.58.530">
    <property type="match status" value="1"/>
</dbReference>
<keyword evidence="4 5" id="KW-0505">Motor protein</keyword>
<dbReference type="Gene3D" id="1.20.5.170">
    <property type="match status" value="1"/>
</dbReference>
<protein>
    <submittedName>
        <fullName evidence="13">Unconventional myosin-X</fullName>
    </submittedName>
</protein>
<dbReference type="PROSITE" id="PS50096">
    <property type="entry name" value="IQ"/>
    <property type="match status" value="1"/>
</dbReference>
<evidence type="ECO:0000313" key="13">
    <source>
        <dbReference type="EMBL" id="KAI2660524.1"/>
    </source>
</evidence>
<dbReference type="InterPro" id="IPR001609">
    <property type="entry name" value="Myosin_head_motor_dom-like"/>
</dbReference>
<dbReference type="Pfam" id="PF00169">
    <property type="entry name" value="PH"/>
    <property type="match status" value="2"/>
</dbReference>
<keyword evidence="3 5" id="KW-0518">Myosin</keyword>
<dbReference type="InterPro" id="IPR036961">
    <property type="entry name" value="Kinesin_motor_dom_sf"/>
</dbReference>
<dbReference type="CDD" id="cd17206">
    <property type="entry name" value="FERM_F1_Myosin-X"/>
    <property type="match status" value="1"/>
</dbReference>
<dbReference type="SUPFAM" id="SSF50729">
    <property type="entry name" value="PH domain-like"/>
    <property type="match status" value="4"/>
</dbReference>
<dbReference type="Proteomes" id="UP000830375">
    <property type="component" value="Unassembled WGS sequence"/>
</dbReference>
<keyword evidence="1 5" id="KW-0547">Nucleotide-binding</keyword>
<dbReference type="PROSITE" id="PS50057">
    <property type="entry name" value="FERM_3"/>
    <property type="match status" value="1"/>
</dbReference>
<evidence type="ECO:0000256" key="6">
    <source>
        <dbReference type="SAM" id="Coils"/>
    </source>
</evidence>
<dbReference type="InterPro" id="IPR031971">
    <property type="entry name" value="MYO10_CC"/>
</dbReference>
<dbReference type="Pfam" id="PF00784">
    <property type="entry name" value="MyTH4"/>
    <property type="match status" value="1"/>
</dbReference>
<feature type="domain" description="PH" evidence="8">
    <location>
        <begin position="1557"/>
        <end position="1662"/>
    </location>
</feature>
<dbReference type="SMART" id="SM00295">
    <property type="entry name" value="B41"/>
    <property type="match status" value="1"/>
</dbReference>
<dbReference type="SUPFAM" id="SSF52540">
    <property type="entry name" value="P-loop containing nucleoside triphosphate hydrolases"/>
    <property type="match status" value="2"/>
</dbReference>
<comment type="similarity">
    <text evidence="5">Belongs to the TRAFAC class myosin-kinesin ATPase superfamily. Myosin family.</text>
</comment>
<feature type="compositionally biased region" description="Basic and acidic residues" evidence="7">
    <location>
        <begin position="985"/>
        <end position="1002"/>
    </location>
</feature>
<reference evidence="13 14" key="1">
    <citation type="submission" date="2022-01" db="EMBL/GenBank/DDBJ databases">
        <title>A high-quality chromosome-level genome assembly of rohu carp, Labeo rohita.</title>
        <authorList>
            <person name="Arick M.A. II"/>
            <person name="Hsu C.-Y."/>
            <person name="Magbanua Z."/>
            <person name="Pechanova O."/>
            <person name="Grover C."/>
            <person name="Miller E."/>
            <person name="Thrash A."/>
            <person name="Ezzel L."/>
            <person name="Alam S."/>
            <person name="Benzie J."/>
            <person name="Hamilton M."/>
            <person name="Karsi A."/>
            <person name="Lawrence M.L."/>
            <person name="Peterson D.G."/>
        </authorList>
    </citation>
    <scope>NUCLEOTIDE SEQUENCE [LARGE SCALE GENOMIC DNA]</scope>
    <source>
        <strain evidence="14">BAU-BD-2019</strain>
        <tissue evidence="13">Blood</tissue>
    </source>
</reference>
<evidence type="ECO:0000256" key="7">
    <source>
        <dbReference type="SAM" id="MobiDB-lite"/>
    </source>
</evidence>
<evidence type="ECO:0000256" key="2">
    <source>
        <dbReference type="ARBA" id="ARBA00022840"/>
    </source>
</evidence>
<feature type="compositionally biased region" description="Pro residues" evidence="7">
    <location>
        <begin position="1183"/>
        <end position="1198"/>
    </location>
</feature>
<dbReference type="Pfam" id="PF21989">
    <property type="entry name" value="RA_2"/>
    <property type="match status" value="1"/>
</dbReference>
<evidence type="ECO:0000313" key="14">
    <source>
        <dbReference type="Proteomes" id="UP000830375"/>
    </source>
</evidence>
<dbReference type="PROSITE" id="PS51456">
    <property type="entry name" value="MYOSIN_MOTOR"/>
    <property type="match status" value="1"/>
</dbReference>
<dbReference type="Gene3D" id="1.20.120.720">
    <property type="entry name" value="Myosin VI head, motor domain, U50 subdomain"/>
    <property type="match status" value="1"/>
</dbReference>
<dbReference type="InterPro" id="IPR000299">
    <property type="entry name" value="FERM_domain"/>
</dbReference>
<dbReference type="Gene3D" id="1.25.40.530">
    <property type="entry name" value="MyTH4 domain"/>
    <property type="match status" value="1"/>
</dbReference>